<comment type="caution">
    <text evidence="6">The sequence shown here is derived from an EMBL/GenBank/DDBJ whole genome shotgun (WGS) entry which is preliminary data.</text>
</comment>
<evidence type="ECO:0000313" key="6">
    <source>
        <dbReference type="EMBL" id="TFB53945.1"/>
    </source>
</evidence>
<dbReference type="PROSITE" id="PS50853">
    <property type="entry name" value="FN3"/>
    <property type="match status" value="8"/>
</dbReference>
<keyword evidence="2" id="KW-0378">Hydrolase</keyword>
<dbReference type="GO" id="GO:0000272">
    <property type="term" value="P:polysaccharide catabolic process"/>
    <property type="evidence" value="ECO:0007669"/>
    <property type="project" value="UniProtKB-KW"/>
</dbReference>
<evidence type="ECO:0000313" key="7">
    <source>
        <dbReference type="Proteomes" id="UP000297866"/>
    </source>
</evidence>
<dbReference type="SMART" id="SM00060">
    <property type="entry name" value="FN3"/>
    <property type="match status" value="8"/>
</dbReference>
<keyword evidence="1" id="KW-0677">Repeat</keyword>
<keyword evidence="7" id="KW-1185">Reference proteome</keyword>
<dbReference type="PRINTS" id="PR00014">
    <property type="entry name" value="FNTYPEIII"/>
</dbReference>
<accession>A0A4R8UIM8</accession>
<dbReference type="InterPro" id="IPR003961">
    <property type="entry name" value="FN3_dom"/>
</dbReference>
<evidence type="ECO:0000256" key="3">
    <source>
        <dbReference type="ARBA" id="ARBA00023326"/>
    </source>
</evidence>
<dbReference type="CDD" id="cd00063">
    <property type="entry name" value="FN3"/>
    <property type="match status" value="8"/>
</dbReference>
<dbReference type="Pfam" id="PF00041">
    <property type="entry name" value="fn3"/>
    <property type="match status" value="8"/>
</dbReference>
<feature type="domain" description="Fibronectin type-III" evidence="5">
    <location>
        <begin position="964"/>
        <end position="1059"/>
    </location>
</feature>
<dbReference type="InterPro" id="IPR036116">
    <property type="entry name" value="FN3_sf"/>
</dbReference>
<dbReference type="Proteomes" id="UP000297866">
    <property type="component" value="Unassembled WGS sequence"/>
</dbReference>
<reference evidence="6 7" key="1">
    <citation type="submission" date="2019-03" db="EMBL/GenBank/DDBJ databases">
        <title>Genomics of glacier-inhabiting Cryobacterium strains.</title>
        <authorList>
            <person name="Liu Q."/>
            <person name="Xin Y.-H."/>
        </authorList>
    </citation>
    <scope>NUCLEOTIDE SEQUENCE [LARGE SCALE GENOMIC DNA]</scope>
    <source>
        <strain evidence="6 7">Sr47</strain>
    </source>
</reference>
<dbReference type="EMBL" id="SOEZ01000023">
    <property type="protein sequence ID" value="TFB53945.1"/>
    <property type="molecule type" value="Genomic_DNA"/>
</dbReference>
<feature type="domain" description="Fibronectin type-III" evidence="5">
    <location>
        <begin position="867"/>
        <end position="963"/>
    </location>
</feature>
<feature type="domain" description="Fibronectin type-III" evidence="5">
    <location>
        <begin position="474"/>
        <end position="570"/>
    </location>
</feature>
<dbReference type="InterPro" id="IPR013783">
    <property type="entry name" value="Ig-like_fold"/>
</dbReference>
<organism evidence="6 7">
    <name type="scientific">Cryobacterium tagatosivorans</name>
    <dbReference type="NCBI Taxonomy" id="1259199"/>
    <lineage>
        <taxon>Bacteria</taxon>
        <taxon>Bacillati</taxon>
        <taxon>Actinomycetota</taxon>
        <taxon>Actinomycetes</taxon>
        <taxon>Micrococcales</taxon>
        <taxon>Microbacteriaceae</taxon>
        <taxon>Cryobacterium</taxon>
    </lineage>
</organism>
<protein>
    <submittedName>
        <fullName evidence="6">Fibronectin type III domain-containing protein</fullName>
    </submittedName>
</protein>
<dbReference type="AlphaFoldDB" id="A0A4R8UIM8"/>
<feature type="domain" description="Fibronectin type-III" evidence="5">
    <location>
        <begin position="376"/>
        <end position="473"/>
    </location>
</feature>
<gene>
    <name evidence="6" type="ORF">E3O23_04445</name>
</gene>
<feature type="domain" description="Fibronectin type-III" evidence="5">
    <location>
        <begin position="768"/>
        <end position="864"/>
    </location>
</feature>
<evidence type="ECO:0000259" key="5">
    <source>
        <dbReference type="PROSITE" id="PS50853"/>
    </source>
</evidence>
<keyword evidence="3" id="KW-0119">Carbohydrate metabolism</keyword>
<dbReference type="Gene3D" id="2.60.40.10">
    <property type="entry name" value="Immunoglobulins"/>
    <property type="match status" value="8"/>
</dbReference>
<dbReference type="PANTHER" id="PTHR13817">
    <property type="entry name" value="TITIN"/>
    <property type="match status" value="1"/>
</dbReference>
<dbReference type="InterPro" id="IPR050964">
    <property type="entry name" value="Striated_Muscle_Regulatory"/>
</dbReference>
<keyword evidence="2" id="KW-0326">Glycosidase</keyword>
<feature type="domain" description="Fibronectin type-III" evidence="5">
    <location>
        <begin position="571"/>
        <end position="668"/>
    </location>
</feature>
<feature type="domain" description="Fibronectin type-III" evidence="5">
    <location>
        <begin position="669"/>
        <end position="767"/>
    </location>
</feature>
<dbReference type="OrthoDB" id="9764271at2"/>
<evidence type="ECO:0000256" key="1">
    <source>
        <dbReference type="ARBA" id="ARBA00022737"/>
    </source>
</evidence>
<evidence type="ECO:0000256" key="4">
    <source>
        <dbReference type="SAM" id="MobiDB-lite"/>
    </source>
</evidence>
<evidence type="ECO:0000256" key="2">
    <source>
        <dbReference type="ARBA" id="ARBA00023295"/>
    </source>
</evidence>
<feature type="region of interest" description="Disordered" evidence="4">
    <location>
        <begin position="759"/>
        <end position="782"/>
    </location>
</feature>
<name>A0A4R8UIM8_9MICO</name>
<dbReference type="PANTHER" id="PTHR13817:SF73">
    <property type="entry name" value="FIBRONECTIN TYPE-III DOMAIN-CONTAINING PROTEIN"/>
    <property type="match status" value="1"/>
</dbReference>
<keyword evidence="3" id="KW-0624">Polysaccharide degradation</keyword>
<proteinExistence type="predicted"/>
<feature type="domain" description="Fibronectin type-III" evidence="5">
    <location>
        <begin position="275"/>
        <end position="373"/>
    </location>
</feature>
<dbReference type="SUPFAM" id="SSF49265">
    <property type="entry name" value="Fibronectin type III"/>
    <property type="match status" value="5"/>
</dbReference>
<dbReference type="RefSeq" id="WP_134488555.1">
    <property type="nucleotide sequence ID" value="NZ_SOEZ01000023.1"/>
</dbReference>
<dbReference type="GO" id="GO:0016798">
    <property type="term" value="F:hydrolase activity, acting on glycosyl bonds"/>
    <property type="evidence" value="ECO:0007669"/>
    <property type="project" value="UniProtKB-KW"/>
</dbReference>
<sequence>MRTTLRRVAAKSIGLVVAVSLMVTIGLVATPAQPAEAANGADFNPGMIISDAIFYNGRTMTAAQVQTFLNGKVPSCWSGYTCLKSYRESTKSQSAKSEGCAAYTGQASETAAAIIYKVGMACGINPKALLVLLEKEQGLVTGTHPTASIYRKATGFGCPDTSVCDSLYYGFFNQVYQAAYMFKKYQARPASRGYVAGRYNTILWNPNSACGSSSVYIQNQATAGLYIYTPYRPNAAALANMYGTGNSCSAYGNRNFWRLFTDWFGSTSSSAATVASYLVTIGTPTGGNESATVRWSPPASTLSTITGYTVRALTSSGSVLARTQAVAGNVTSAVMTGLTNETPYSFDVAVVTATDPGSTVTRSSRSITVTPSAKTVAAAPEIGTAGAAAASAALAWTAPAIATDGAPITGYRVRALIEGGAVVARTQAVTGNVETVVVTGLANGTPYSFDVAAVNEIGTGAVSKRSATVTPLAVPDAPAIGTATAGDAFATVRWAPPASNGGSAITGYRVRALTAPGQVALTQNVAGDATSVVLGLTNGTAYSFDVAAVNALGTGPGSALSATVTPVAPTPPGEPGIGKMTAGDASATVRWTAPAFDGNSDITGYRVRAFTSTGVVALTRDVAGAVGSAVVTGLANGKAYSFDVAAVNAIGTGARSARSAVVTPVAPTAPGAATIGKPTAGNASATVRWSIPTSNGGSAITGYRVRALTGGGAAVALTQTVTGNVASVVVTGLANGTAYSFDVAAVNAVGVGTRSARSASVTPVLPPKPGAPTIGKPTGGNASATVRWTAPAPNGGPAITGYKVRALTGGGAVVALTQTVTGNVASVVVTGLTNETAYSFDVVAVNSSGAGARSARSASVTPSAATAPGAPTIGQPTAGKASVTVRWMAPVSDGGKAITGYRVRALTGGGAVVALTQAVTGNVSSVVVTGLKNGTAYSFDVVAVNAMGVGMRSTRSATVTPATIPSAPIIGTPTAASTSATVRWAIPASNGGSVITGYRVRALTGGGAVVALTQAVTGNVSSVVVTGLTNGTPYSFDVVAVNSAGAGARSARSATVTPR</sequence>